<gene>
    <name evidence="2" type="ORF">BRAA01T00216Z</name>
</gene>
<feature type="domain" description="Reverse transcriptase zinc-binding" evidence="1">
    <location>
        <begin position="78"/>
        <end position="125"/>
    </location>
</feature>
<dbReference type="Pfam" id="PF13966">
    <property type="entry name" value="zf-RVT"/>
    <property type="match status" value="1"/>
</dbReference>
<dbReference type="EMBL" id="LR031571">
    <property type="protein sequence ID" value="VDC73714.1"/>
    <property type="molecule type" value="Genomic_DNA"/>
</dbReference>
<reference evidence="2" key="1">
    <citation type="submission" date="2018-11" db="EMBL/GenBank/DDBJ databases">
        <authorList>
            <consortium name="Genoscope - CEA"/>
            <person name="William W."/>
        </authorList>
    </citation>
    <scope>NUCLEOTIDE SEQUENCE</scope>
</reference>
<sequence>MKLRDLAKPRILCHVNSGSIASFWHDNWTELGSLIDITGTLGPQVSGIPIESSVAEAVVAECDYYMWRNSVNDPPSGFSASKTWFSLNPTPPSVAWHKVVWFSQNIPKHSFIVWLVLKDRMLTRDD</sequence>
<dbReference type="AlphaFoldDB" id="A0A3P5ZDG3"/>
<evidence type="ECO:0000259" key="1">
    <source>
        <dbReference type="Pfam" id="PF13966"/>
    </source>
</evidence>
<name>A0A3P5ZDG3_BRACM</name>
<accession>A0A3P5ZDG3</accession>
<proteinExistence type="predicted"/>
<dbReference type="InterPro" id="IPR026960">
    <property type="entry name" value="RVT-Znf"/>
</dbReference>
<protein>
    <recommendedName>
        <fullName evidence="1">Reverse transcriptase zinc-binding domain-containing protein</fullName>
    </recommendedName>
</protein>
<evidence type="ECO:0000313" key="2">
    <source>
        <dbReference type="EMBL" id="VDC73714.1"/>
    </source>
</evidence>
<organism evidence="2">
    <name type="scientific">Brassica campestris</name>
    <name type="common">Field mustard</name>
    <dbReference type="NCBI Taxonomy" id="3711"/>
    <lineage>
        <taxon>Eukaryota</taxon>
        <taxon>Viridiplantae</taxon>
        <taxon>Streptophyta</taxon>
        <taxon>Embryophyta</taxon>
        <taxon>Tracheophyta</taxon>
        <taxon>Spermatophyta</taxon>
        <taxon>Magnoliopsida</taxon>
        <taxon>eudicotyledons</taxon>
        <taxon>Gunneridae</taxon>
        <taxon>Pentapetalae</taxon>
        <taxon>rosids</taxon>
        <taxon>malvids</taxon>
        <taxon>Brassicales</taxon>
        <taxon>Brassicaceae</taxon>
        <taxon>Brassiceae</taxon>
        <taxon>Brassica</taxon>
    </lineage>
</organism>